<sequence>MRKSGFKTTLFAKFIVPVLFFVLAPSLVNLFYASNTAADALETESGNSLSRLAMEKKYEVDLVFESQFSLLDVWVNDPFTVEFFRELNRTGQADPEKARQLTQMLEDRFRKADGLYENIFFTYDDKVFADGIGGASVGIAMDREREAYYYRQLENPGLATGPYMYSPVTGRPAIPIINSVLDGGTNRILSTHVVPVDVNRLTENLVKSSEGQLMGTLILDAQGLVIAADKADWALNLNFGEQEGLQGFFGEMRAAGSGGGKFKLDGTEYIASYLKHDRYEFYILTYMPVEQYMGKVNTLRLNIGGVIFAGMLVSGVAAFFIIRYLVNPIKRIAGSARRIADGDLTAREVVLKSRDELGELAGAFNVMVARLKEMVQRIGVTSEKVATTAEEFRTVSGQSAEVSRQVAEAVQKVTAGTEEQSRHIASSAAQIREISDGIRNISGNAQDATALANEAAGKADAGAQTVYASISEINAVGENIQLLSGKIRHLGERSQEIRQIVNVITQIANQTNLLALNASIEAARAGEHGRGFAVVAQEVRKLADQTRESSDQIKALIDDILGETEQTVLAMEEAVAQSSRGIEAIHSVEQSFGDIHQSVSEVTLRIQEVASATEQMSAAIEQVAANIREVGNISMDTAAQTQQVSAAMEEQLASAEEISTSAREMARLAEELRLLVNQFRIG</sequence>
<dbReference type="PROSITE" id="PS50111">
    <property type="entry name" value="CHEMOTAXIS_TRANSDUC_2"/>
    <property type="match status" value="1"/>
</dbReference>
<dbReference type="FunFam" id="1.10.287.950:FF:000001">
    <property type="entry name" value="Methyl-accepting chemotaxis sensory transducer"/>
    <property type="match status" value="1"/>
</dbReference>
<keyword evidence="7" id="KW-0812">Transmembrane</keyword>
<dbReference type="SUPFAM" id="SSF58104">
    <property type="entry name" value="Methyl-accepting chemotaxis protein (MCP) signaling domain"/>
    <property type="match status" value="1"/>
</dbReference>
<dbReference type="PANTHER" id="PTHR32089:SF112">
    <property type="entry name" value="LYSOZYME-LIKE PROTEIN-RELATED"/>
    <property type="match status" value="1"/>
</dbReference>
<proteinExistence type="inferred from homology"/>
<dbReference type="Gene3D" id="1.10.8.500">
    <property type="entry name" value="HAMP domain in histidine kinase"/>
    <property type="match status" value="1"/>
</dbReference>
<dbReference type="CDD" id="cd06225">
    <property type="entry name" value="HAMP"/>
    <property type="match status" value="1"/>
</dbReference>
<dbReference type="GO" id="GO:0006935">
    <property type="term" value="P:chemotaxis"/>
    <property type="evidence" value="ECO:0007669"/>
    <property type="project" value="UniProtKB-ARBA"/>
</dbReference>
<dbReference type="SMART" id="SM00283">
    <property type="entry name" value="MA"/>
    <property type="match status" value="1"/>
</dbReference>
<dbReference type="PANTHER" id="PTHR32089">
    <property type="entry name" value="METHYL-ACCEPTING CHEMOTAXIS PROTEIN MCPB"/>
    <property type="match status" value="1"/>
</dbReference>
<evidence type="ECO:0000256" key="1">
    <source>
        <dbReference type="ARBA" id="ARBA00004236"/>
    </source>
</evidence>
<name>A0A1Y3PDY3_9BACI</name>
<feature type="domain" description="Methyl-accepting transducer" evidence="8">
    <location>
        <begin position="395"/>
        <end position="631"/>
    </location>
</feature>
<comment type="similarity">
    <text evidence="5">Belongs to the methyl-accepting chemotaxis (MCP) protein family.</text>
</comment>
<accession>A0A1Y3PDY3</accession>
<evidence type="ECO:0000256" key="3">
    <source>
        <dbReference type="ARBA" id="ARBA00023136"/>
    </source>
</evidence>
<dbReference type="InterPro" id="IPR003660">
    <property type="entry name" value="HAMP_dom"/>
</dbReference>
<dbReference type="CDD" id="cd11386">
    <property type="entry name" value="MCP_signal"/>
    <property type="match status" value="1"/>
</dbReference>
<reference evidence="11" key="1">
    <citation type="submission" date="2016-06" db="EMBL/GenBank/DDBJ databases">
        <authorList>
            <person name="Nascimento L."/>
            <person name="Pereira R.V."/>
            <person name="Martins L.F."/>
            <person name="Quaggio R.B."/>
            <person name="Silva A.M."/>
            <person name="Setubal J.C."/>
        </authorList>
    </citation>
    <scope>NUCLEOTIDE SEQUENCE [LARGE SCALE GENOMIC DNA]</scope>
</reference>
<evidence type="ECO:0000256" key="5">
    <source>
        <dbReference type="ARBA" id="ARBA00029447"/>
    </source>
</evidence>
<comment type="subcellular location">
    <subcellularLocation>
        <location evidence="1">Cell membrane</location>
    </subcellularLocation>
</comment>
<organism evidence="10 11">
    <name type="scientific">Bacillus thermozeamaize</name>
    <dbReference type="NCBI Taxonomy" id="230954"/>
    <lineage>
        <taxon>Bacteria</taxon>
        <taxon>Bacillati</taxon>
        <taxon>Bacillota</taxon>
        <taxon>Bacilli</taxon>
        <taxon>Bacillales</taxon>
        <taxon>Bacillaceae</taxon>
        <taxon>Bacillus</taxon>
    </lineage>
</organism>
<dbReference type="PROSITE" id="PS50885">
    <property type="entry name" value="HAMP"/>
    <property type="match status" value="1"/>
</dbReference>
<dbReference type="InterPro" id="IPR004089">
    <property type="entry name" value="MCPsignal_dom"/>
</dbReference>
<evidence type="ECO:0000256" key="4">
    <source>
        <dbReference type="ARBA" id="ARBA00023224"/>
    </source>
</evidence>
<dbReference type="Pfam" id="PF00672">
    <property type="entry name" value="HAMP"/>
    <property type="match status" value="1"/>
</dbReference>
<dbReference type="CDD" id="cd18773">
    <property type="entry name" value="PDC1_HK_sensor"/>
    <property type="match status" value="1"/>
</dbReference>
<keyword evidence="7" id="KW-1133">Transmembrane helix</keyword>
<dbReference type="Gene3D" id="3.30.450.20">
    <property type="entry name" value="PAS domain"/>
    <property type="match status" value="1"/>
</dbReference>
<evidence type="ECO:0000256" key="2">
    <source>
        <dbReference type="ARBA" id="ARBA00022475"/>
    </source>
</evidence>
<protein>
    <recommendedName>
        <fullName evidence="12">Chemotaxis protein</fullName>
    </recommendedName>
</protein>
<dbReference type="SMART" id="SM00304">
    <property type="entry name" value="HAMP"/>
    <property type="match status" value="1"/>
</dbReference>
<evidence type="ECO:0000259" key="8">
    <source>
        <dbReference type="PROSITE" id="PS50111"/>
    </source>
</evidence>
<comment type="caution">
    <text evidence="10">The sequence shown here is derived from an EMBL/GenBank/DDBJ whole genome shotgun (WGS) entry which is preliminary data.</text>
</comment>
<feature type="domain" description="HAMP" evidence="9">
    <location>
        <begin position="323"/>
        <end position="376"/>
    </location>
</feature>
<evidence type="ECO:0000256" key="6">
    <source>
        <dbReference type="PROSITE-ProRule" id="PRU00284"/>
    </source>
</evidence>
<dbReference type="GO" id="GO:0005886">
    <property type="term" value="C:plasma membrane"/>
    <property type="evidence" value="ECO:0007669"/>
    <property type="project" value="UniProtKB-SubCell"/>
</dbReference>
<dbReference type="Gene3D" id="1.10.287.950">
    <property type="entry name" value="Methyl-accepting chemotaxis protein"/>
    <property type="match status" value="1"/>
</dbReference>
<evidence type="ECO:0008006" key="12">
    <source>
        <dbReference type="Google" id="ProtNLM"/>
    </source>
</evidence>
<dbReference type="AlphaFoldDB" id="A0A1Y3PDY3"/>
<feature type="transmembrane region" description="Helical" evidence="7">
    <location>
        <begin position="303"/>
        <end position="326"/>
    </location>
</feature>
<evidence type="ECO:0000256" key="7">
    <source>
        <dbReference type="SAM" id="Phobius"/>
    </source>
</evidence>
<evidence type="ECO:0000313" key="11">
    <source>
        <dbReference type="Proteomes" id="UP000196475"/>
    </source>
</evidence>
<gene>
    <name evidence="10" type="ORF">BAA01_12130</name>
</gene>
<evidence type="ECO:0000259" key="9">
    <source>
        <dbReference type="PROSITE" id="PS50885"/>
    </source>
</evidence>
<evidence type="ECO:0000313" key="10">
    <source>
        <dbReference type="EMBL" id="OUM85575.1"/>
    </source>
</evidence>
<dbReference type="Proteomes" id="UP000196475">
    <property type="component" value="Unassembled WGS sequence"/>
</dbReference>
<keyword evidence="4 6" id="KW-0807">Transducer</keyword>
<dbReference type="EMBL" id="LZRT01000099">
    <property type="protein sequence ID" value="OUM85575.1"/>
    <property type="molecule type" value="Genomic_DNA"/>
</dbReference>
<keyword evidence="2" id="KW-1003">Cell membrane</keyword>
<dbReference type="Pfam" id="PF00015">
    <property type="entry name" value="MCPsignal"/>
    <property type="match status" value="1"/>
</dbReference>
<dbReference type="GO" id="GO:0007165">
    <property type="term" value="P:signal transduction"/>
    <property type="evidence" value="ECO:0007669"/>
    <property type="project" value="UniProtKB-KW"/>
</dbReference>
<keyword evidence="3 7" id="KW-0472">Membrane</keyword>